<dbReference type="InterPro" id="IPR037365">
    <property type="entry name" value="Slowmo/Ups"/>
</dbReference>
<dbReference type="InterPro" id="IPR006797">
    <property type="entry name" value="PRELI/MSF1_dom"/>
</dbReference>
<evidence type="ECO:0000259" key="1">
    <source>
        <dbReference type="PROSITE" id="PS50904"/>
    </source>
</evidence>
<evidence type="ECO:0000313" key="3">
    <source>
        <dbReference type="Proteomes" id="UP000242188"/>
    </source>
</evidence>
<accession>A0A210Q1A0</accession>
<dbReference type="PROSITE" id="PS50904">
    <property type="entry name" value="PRELI_MSF1"/>
    <property type="match status" value="1"/>
</dbReference>
<sequence>MVVSVDVIHTFKYPLDFVVNTHFTKYPNAKEKYVQKIETIEQQIDKNSGVNYIRRIATCHNVIPAVLRLISALNVKEFLLEEKSWLDAKKQSLHLKSRNLTWCNYANMWEESVFKPCPENPKWTQLKQHGVIDIQGIGPFGRVIEMFAEKFLHAGVKRGLSIMEDLLLERHQEKVTDLDGDA</sequence>
<dbReference type="OrthoDB" id="407630at2759"/>
<feature type="domain" description="PRELI/MSF1" evidence="1">
    <location>
        <begin position="2"/>
        <end position="175"/>
    </location>
</feature>
<dbReference type="PANTHER" id="PTHR11158">
    <property type="entry name" value="MSF1/PX19 RELATED"/>
    <property type="match status" value="1"/>
</dbReference>
<dbReference type="AlphaFoldDB" id="A0A210Q1A0"/>
<proteinExistence type="predicted"/>
<dbReference type="Proteomes" id="UP000242188">
    <property type="component" value="Unassembled WGS sequence"/>
</dbReference>
<name>A0A210Q1A0_MIZYE</name>
<reference evidence="2 3" key="1">
    <citation type="journal article" date="2017" name="Nat. Ecol. Evol.">
        <title>Scallop genome provides insights into evolution of bilaterian karyotype and development.</title>
        <authorList>
            <person name="Wang S."/>
            <person name="Zhang J."/>
            <person name="Jiao W."/>
            <person name="Li J."/>
            <person name="Xun X."/>
            <person name="Sun Y."/>
            <person name="Guo X."/>
            <person name="Huan P."/>
            <person name="Dong B."/>
            <person name="Zhang L."/>
            <person name="Hu X."/>
            <person name="Sun X."/>
            <person name="Wang J."/>
            <person name="Zhao C."/>
            <person name="Wang Y."/>
            <person name="Wang D."/>
            <person name="Huang X."/>
            <person name="Wang R."/>
            <person name="Lv J."/>
            <person name="Li Y."/>
            <person name="Zhang Z."/>
            <person name="Liu B."/>
            <person name="Lu W."/>
            <person name="Hui Y."/>
            <person name="Liang J."/>
            <person name="Zhou Z."/>
            <person name="Hou R."/>
            <person name="Li X."/>
            <person name="Liu Y."/>
            <person name="Li H."/>
            <person name="Ning X."/>
            <person name="Lin Y."/>
            <person name="Zhao L."/>
            <person name="Xing Q."/>
            <person name="Dou J."/>
            <person name="Li Y."/>
            <person name="Mao J."/>
            <person name="Guo H."/>
            <person name="Dou H."/>
            <person name="Li T."/>
            <person name="Mu C."/>
            <person name="Jiang W."/>
            <person name="Fu Q."/>
            <person name="Fu X."/>
            <person name="Miao Y."/>
            <person name="Liu J."/>
            <person name="Yu Q."/>
            <person name="Li R."/>
            <person name="Liao H."/>
            <person name="Li X."/>
            <person name="Kong Y."/>
            <person name="Jiang Z."/>
            <person name="Chourrout D."/>
            <person name="Li R."/>
            <person name="Bao Z."/>
        </authorList>
    </citation>
    <scope>NUCLEOTIDE SEQUENCE [LARGE SCALE GENOMIC DNA]</scope>
    <source>
        <strain evidence="2 3">PY_sf001</strain>
    </source>
</reference>
<comment type="caution">
    <text evidence="2">The sequence shown here is derived from an EMBL/GenBank/DDBJ whole genome shotgun (WGS) entry which is preliminary data.</text>
</comment>
<dbReference type="Pfam" id="PF04707">
    <property type="entry name" value="PRELI"/>
    <property type="match status" value="1"/>
</dbReference>
<gene>
    <name evidence="2" type="ORF">KP79_PYT02048</name>
</gene>
<dbReference type="EMBL" id="NEDP02005263">
    <property type="protein sequence ID" value="OWF42530.1"/>
    <property type="molecule type" value="Genomic_DNA"/>
</dbReference>
<organism evidence="2 3">
    <name type="scientific">Mizuhopecten yessoensis</name>
    <name type="common">Japanese scallop</name>
    <name type="synonym">Patinopecten yessoensis</name>
    <dbReference type="NCBI Taxonomy" id="6573"/>
    <lineage>
        <taxon>Eukaryota</taxon>
        <taxon>Metazoa</taxon>
        <taxon>Spiralia</taxon>
        <taxon>Lophotrochozoa</taxon>
        <taxon>Mollusca</taxon>
        <taxon>Bivalvia</taxon>
        <taxon>Autobranchia</taxon>
        <taxon>Pteriomorphia</taxon>
        <taxon>Pectinida</taxon>
        <taxon>Pectinoidea</taxon>
        <taxon>Pectinidae</taxon>
        <taxon>Mizuhopecten</taxon>
    </lineage>
</organism>
<dbReference type="GO" id="GO:0005758">
    <property type="term" value="C:mitochondrial intermembrane space"/>
    <property type="evidence" value="ECO:0007669"/>
    <property type="project" value="InterPro"/>
</dbReference>
<keyword evidence="3" id="KW-1185">Reference proteome</keyword>
<protein>
    <submittedName>
        <fullName evidence="2">PRELI domain-containing protein 2</fullName>
    </submittedName>
</protein>
<evidence type="ECO:0000313" key="2">
    <source>
        <dbReference type="EMBL" id="OWF42530.1"/>
    </source>
</evidence>